<dbReference type="EMBL" id="CP023778">
    <property type="protein sequence ID" value="ATL67908.1"/>
    <property type="molecule type" value="Genomic_DNA"/>
</dbReference>
<sequence>MFPGLDPGQKRAGMACGACRDGVWGVPGWRVGRAGMAFEAGRDDVFPAIPTRTRMDHESAFEAGIVDGLGQRISDIDAGR</sequence>
<gene>
    <name evidence="1" type="ORF">CRH09_18625</name>
</gene>
<evidence type="ECO:0000313" key="2">
    <source>
        <dbReference type="Proteomes" id="UP000221961"/>
    </source>
</evidence>
<dbReference type="Proteomes" id="UP000221961">
    <property type="component" value="Chromosome"/>
</dbReference>
<accession>A0A291RKT0</accession>
<proteinExistence type="predicted"/>
<name>A0A291RKT0_9NOCA</name>
<protein>
    <submittedName>
        <fullName evidence="1">Uncharacterized protein</fullName>
    </submittedName>
</protein>
<evidence type="ECO:0000313" key="1">
    <source>
        <dbReference type="EMBL" id="ATL67908.1"/>
    </source>
</evidence>
<reference evidence="1 2" key="1">
    <citation type="submission" date="2017-10" db="EMBL/GenBank/DDBJ databases">
        <title>Comparative genomics between pathogenic Norcardia.</title>
        <authorList>
            <person name="Zeng L."/>
        </authorList>
    </citation>
    <scope>NUCLEOTIDE SEQUENCE [LARGE SCALE GENOMIC DNA]</scope>
    <source>
        <strain evidence="1 2">NC_YFY_NT001</strain>
    </source>
</reference>
<dbReference type="KEGG" id="ntp:CRH09_18625"/>
<organism evidence="1 2">
    <name type="scientific">Nocardia terpenica</name>
    <dbReference type="NCBI Taxonomy" id="455432"/>
    <lineage>
        <taxon>Bacteria</taxon>
        <taxon>Bacillati</taxon>
        <taxon>Actinomycetota</taxon>
        <taxon>Actinomycetes</taxon>
        <taxon>Mycobacteriales</taxon>
        <taxon>Nocardiaceae</taxon>
        <taxon>Nocardia</taxon>
    </lineage>
</organism>
<dbReference type="AlphaFoldDB" id="A0A291RKT0"/>